<dbReference type="EMBL" id="CADIJR010000087">
    <property type="protein sequence ID" value="CAB3703891.1"/>
    <property type="molecule type" value="Genomic_DNA"/>
</dbReference>
<feature type="region of interest" description="Disordered" evidence="1">
    <location>
        <begin position="108"/>
        <end position="142"/>
    </location>
</feature>
<keyword evidence="3" id="KW-1185">Reference proteome</keyword>
<feature type="compositionally biased region" description="Low complexity" evidence="1">
    <location>
        <begin position="20"/>
        <end position="31"/>
    </location>
</feature>
<dbReference type="AlphaFoldDB" id="A0A6J5BFG2"/>
<protein>
    <submittedName>
        <fullName evidence="2">Uncharacterized protein</fullName>
    </submittedName>
</protein>
<name>A0A6J5BFG2_9BURK</name>
<gene>
    <name evidence="2" type="ORF">LMG26845_05391</name>
</gene>
<feature type="compositionally biased region" description="Low complexity" evidence="1">
    <location>
        <begin position="125"/>
        <end position="134"/>
    </location>
</feature>
<evidence type="ECO:0000313" key="2">
    <source>
        <dbReference type="EMBL" id="CAB3703891.1"/>
    </source>
</evidence>
<accession>A0A6J5BFG2</accession>
<evidence type="ECO:0000256" key="1">
    <source>
        <dbReference type="SAM" id="MobiDB-lite"/>
    </source>
</evidence>
<feature type="region of interest" description="Disordered" evidence="1">
    <location>
        <begin position="12"/>
        <end position="31"/>
    </location>
</feature>
<reference evidence="2 3" key="1">
    <citation type="submission" date="2020-04" db="EMBL/GenBank/DDBJ databases">
        <authorList>
            <person name="De Canck E."/>
        </authorList>
    </citation>
    <scope>NUCLEOTIDE SEQUENCE [LARGE SCALE GENOMIC DNA]</scope>
    <source>
        <strain evidence="2 3">LMG 26845</strain>
    </source>
</reference>
<dbReference type="Proteomes" id="UP000507979">
    <property type="component" value="Unassembled WGS sequence"/>
</dbReference>
<organism evidence="2 3">
    <name type="scientific">Achromobacter insuavis</name>
    <dbReference type="NCBI Taxonomy" id="1287735"/>
    <lineage>
        <taxon>Bacteria</taxon>
        <taxon>Pseudomonadati</taxon>
        <taxon>Pseudomonadota</taxon>
        <taxon>Betaproteobacteria</taxon>
        <taxon>Burkholderiales</taxon>
        <taxon>Alcaligenaceae</taxon>
        <taxon>Achromobacter</taxon>
    </lineage>
</organism>
<evidence type="ECO:0000313" key="3">
    <source>
        <dbReference type="Proteomes" id="UP000507979"/>
    </source>
</evidence>
<proteinExistence type="predicted"/>
<sequence length="325" mass="36049">MRAVDHAQLERLERRGLGGEARPAGGPVRPVGGEVVFHHPLQERLGLHRPGVRHAQRLRHGGAVLVGGARHDAVHHRAREGAGLADPFGQPRVHLRGERQHQAAQQMAVTGQVVQRQQRHRPQARRAAALQPPDQESDGAARRQRLPQVVHDVGMRQVQRAAGRIVAIAFLGHGQADDARVRTGDARQHRLRILRRHQRFQQAADHGQPRLRPALGVGAAQRQRVQPVLRRQRVAGIGLPQRHAANAPARIAAGMNGRFVHRRQVAARERAQPQVHDAGAQGAAVIGRPRHVRRQRLQARRMQPDGRGGYQFHNVPSCCSRFTGR</sequence>